<reference evidence="3" key="1">
    <citation type="submission" date="2016-10" db="EMBL/GenBank/DDBJ databases">
        <authorList>
            <person name="Varghese N."/>
            <person name="Submissions S."/>
        </authorList>
    </citation>
    <scope>NUCLEOTIDE SEQUENCE [LARGE SCALE GENOMIC DNA]</scope>
    <source>
        <strain evidence="3">SLH 33</strain>
    </source>
</reference>
<protein>
    <submittedName>
        <fullName evidence="2">Uncharacterized protein</fullName>
    </submittedName>
</protein>
<evidence type="ECO:0000313" key="3">
    <source>
        <dbReference type="Proteomes" id="UP000243338"/>
    </source>
</evidence>
<evidence type="ECO:0000256" key="1">
    <source>
        <dbReference type="SAM" id="Phobius"/>
    </source>
</evidence>
<organism evidence="2 3">
    <name type="scientific">Methanococcoides vulcani</name>
    <dbReference type="NCBI Taxonomy" id="1353158"/>
    <lineage>
        <taxon>Archaea</taxon>
        <taxon>Methanobacteriati</taxon>
        <taxon>Methanobacteriota</taxon>
        <taxon>Stenosarchaea group</taxon>
        <taxon>Methanomicrobia</taxon>
        <taxon>Methanosarcinales</taxon>
        <taxon>Methanosarcinaceae</taxon>
        <taxon>Methanococcoides</taxon>
    </lineage>
</organism>
<dbReference type="RefSeq" id="WP_091690385.1">
    <property type="nucleotide sequence ID" value="NZ_CAAGSJ010000007.1"/>
</dbReference>
<keyword evidence="1" id="KW-1133">Transmembrane helix</keyword>
<dbReference type="AlphaFoldDB" id="A0A1I0B3U9"/>
<evidence type="ECO:0000313" key="2">
    <source>
        <dbReference type="EMBL" id="SET01049.1"/>
    </source>
</evidence>
<dbReference type="Proteomes" id="UP000243338">
    <property type="component" value="Unassembled WGS sequence"/>
</dbReference>
<keyword evidence="1" id="KW-0472">Membrane</keyword>
<name>A0A1I0B3U9_9EURY</name>
<proteinExistence type="predicted"/>
<accession>A0A1I0B3U9</accession>
<keyword evidence="3" id="KW-1185">Reference proteome</keyword>
<sequence length="146" mass="17090">MQELELLSRVTLYVLLLLFGLITLILCWFQINVYKGKAMDNPDGSTDDWHEQKILFGMSFADIVIICPATFVAIALILIDSQWGFYILGLLSFWHVWVNTAFTVTSLRFEKPEITFMWFMAYPFGILLGLLYLVWLFVHFEMVFFP</sequence>
<feature type="transmembrane region" description="Helical" evidence="1">
    <location>
        <begin position="116"/>
        <end position="138"/>
    </location>
</feature>
<feature type="transmembrane region" description="Helical" evidence="1">
    <location>
        <begin position="54"/>
        <end position="79"/>
    </location>
</feature>
<dbReference type="OrthoDB" id="142321at2157"/>
<keyword evidence="1" id="KW-0812">Transmembrane</keyword>
<feature type="transmembrane region" description="Helical" evidence="1">
    <location>
        <begin position="12"/>
        <end position="33"/>
    </location>
</feature>
<gene>
    <name evidence="2" type="ORF">SAMN04488587_1928</name>
</gene>
<dbReference type="EMBL" id="FOHQ01000006">
    <property type="protein sequence ID" value="SET01049.1"/>
    <property type="molecule type" value="Genomic_DNA"/>
</dbReference>
<feature type="transmembrane region" description="Helical" evidence="1">
    <location>
        <begin position="85"/>
        <end position="104"/>
    </location>
</feature>